<dbReference type="GO" id="GO:0015990">
    <property type="term" value="P:electron transport coupled proton transport"/>
    <property type="evidence" value="ECO:0007669"/>
    <property type="project" value="TreeGrafter"/>
</dbReference>
<dbReference type="GO" id="GO:0046872">
    <property type="term" value="F:metal ion binding"/>
    <property type="evidence" value="ECO:0007669"/>
    <property type="project" value="UniProtKB-KW"/>
</dbReference>
<organism evidence="19">
    <name type="scientific">Chlamydomonas schloesseri</name>
    <dbReference type="NCBI Taxonomy" id="2026947"/>
    <lineage>
        <taxon>Eukaryota</taxon>
        <taxon>Viridiplantae</taxon>
        <taxon>Chlorophyta</taxon>
        <taxon>core chlorophytes</taxon>
        <taxon>Chlorophyceae</taxon>
        <taxon>CS clade</taxon>
        <taxon>Chlamydomonadales</taxon>
        <taxon>Chlamydomonadaceae</taxon>
        <taxon>Chlamydomonas</taxon>
    </lineage>
</organism>
<sequence>MRWLYTTSHKDIGLLYLVFAFFGGLLGTSLSMLIRYELALPGRGLLDGNGQLYNVIITGHGIIMLLFMVMPALFGGFGNWLLPIMIGAPDMAFPRLNNISFWLNPPALALLLLSTLVEQGPGTGWTAYPPLSVQHSGTSVDLAILSLHLNGLSSILGAVNMLVTVAGLRAPGMKLLHMPLFVWAIALTAVLVILAVPVLAAALVMLLTDRNINTAYFCESGDLILYQHLFWFFGHPEVYILILPAFGLISQVVSFFSQKPVFGLTGMICAMGAISLLGFIVWAHHMFTVGLDLDTVAYFTSATMIIAVPTGMKIFSWMATIYSGRVWFTTPMWFAVGFICLFTLGGVTGVVLANAGVDMLVHDTYYVVAHFHYVLSMGAVFGIFAGVYFWGNLITGLGYHEGRAMVHFWLLFIGVNLTFFPQHFLGLAGMPRRMFDYADCFAGWNAVSSFGASISFISVIVFATTFQEAVRTVPRTATTLEWVLGATPAHHVFSQVPVLRFTGSGAALGTSSVSSVKSVGLNSITATRTFTTGRDVLGFFAQALQIWRNISTKLFQWQVKVALSTGAFTYCIVYWVFLKDIDFLPLHFFSYLFYMEVIFFHWLLSVLGFFPFTSGWAMNLSGQTPGKGVIKALVLTSFPLVWNVFESGASNLTAHMLADMDVSRAKMENPQLTPSESKDLFFQRKDVYRTEHMERSWSNKVANAYTAYLKNSSDK</sequence>
<keyword evidence="11 16" id="KW-0249">Electron transport</keyword>
<keyword evidence="14 16" id="KW-0186">Copper</keyword>
<evidence type="ECO:0000256" key="9">
    <source>
        <dbReference type="ARBA" id="ARBA00022723"/>
    </source>
</evidence>
<dbReference type="Pfam" id="PF00115">
    <property type="entry name" value="COX1"/>
    <property type="match status" value="1"/>
</dbReference>
<evidence type="ECO:0000256" key="1">
    <source>
        <dbReference type="ARBA" id="ARBA00004141"/>
    </source>
</evidence>
<dbReference type="InterPro" id="IPR023616">
    <property type="entry name" value="Cyt_c_oxase-like_su1_dom"/>
</dbReference>
<dbReference type="InterPro" id="IPR036927">
    <property type="entry name" value="Cyt_c_oxase-like_su1_sf"/>
</dbReference>
<comment type="pathway">
    <text evidence="2 16">Energy metabolism; oxidative phosphorylation.</text>
</comment>
<gene>
    <name evidence="19" type="primary">cox1</name>
</gene>
<comment type="subcellular location">
    <subcellularLocation>
        <location evidence="1">Membrane</location>
        <topology evidence="1">Multi-pass membrane protein</topology>
    </subcellularLocation>
    <subcellularLocation>
        <location evidence="16">Mitochondrion inner membrane</location>
        <topology evidence="16">Multi-pass membrane protein</topology>
    </subcellularLocation>
</comment>
<proteinExistence type="inferred from homology"/>
<comment type="subunit">
    <text evidence="4">Component of the cytochrome c oxidase (complex IV, CIV), a multisubunit enzyme composed of a catalytic core of 3 subunits and several supernumerary subunits. The complex exists as a monomer or a dimer and forms supercomplexes (SCs) in the inner mitochondrial membrane with ubiquinol-cytochrome c oxidoreductase (cytochrome b-c1 complex, complex III, CIII).</text>
</comment>
<feature type="transmembrane region" description="Helical" evidence="17">
    <location>
        <begin position="589"/>
        <end position="610"/>
    </location>
</feature>
<feature type="transmembrane region" description="Helical" evidence="17">
    <location>
        <begin position="102"/>
        <end position="122"/>
    </location>
</feature>
<evidence type="ECO:0000256" key="8">
    <source>
        <dbReference type="ARBA" id="ARBA00022692"/>
    </source>
</evidence>
<evidence type="ECO:0000256" key="2">
    <source>
        <dbReference type="ARBA" id="ARBA00004673"/>
    </source>
</evidence>
<dbReference type="GO" id="GO:0004129">
    <property type="term" value="F:cytochrome-c oxidase activity"/>
    <property type="evidence" value="ECO:0007669"/>
    <property type="project" value="UniProtKB-EC"/>
</dbReference>
<dbReference type="GO" id="GO:0045277">
    <property type="term" value="C:respiratory chain complex IV"/>
    <property type="evidence" value="ECO:0007669"/>
    <property type="project" value="InterPro"/>
</dbReference>
<feature type="transmembrane region" description="Helical" evidence="17">
    <location>
        <begin position="557"/>
        <end position="577"/>
    </location>
</feature>
<evidence type="ECO:0000256" key="14">
    <source>
        <dbReference type="ARBA" id="ARBA00023008"/>
    </source>
</evidence>
<evidence type="ECO:0000256" key="15">
    <source>
        <dbReference type="ARBA" id="ARBA00023136"/>
    </source>
</evidence>
<feature type="transmembrane region" description="Helical" evidence="17">
    <location>
        <begin position="12"/>
        <end position="36"/>
    </location>
</feature>
<keyword evidence="16" id="KW-0999">Mitochondrion inner membrane</keyword>
<dbReference type="FunFam" id="1.20.210.10:FF:000004">
    <property type="entry name" value="Cytochrome c oxidase subunit 1"/>
    <property type="match status" value="1"/>
</dbReference>
<dbReference type="EC" id="7.1.1.9" evidence="16"/>
<feature type="domain" description="Cytochrome oxidase subunit I profile" evidence="18">
    <location>
        <begin position="1"/>
        <end position="500"/>
    </location>
</feature>
<evidence type="ECO:0000256" key="17">
    <source>
        <dbReference type="SAM" id="Phobius"/>
    </source>
</evidence>
<feature type="transmembrane region" description="Helical" evidence="17">
    <location>
        <begin position="180"/>
        <end position="208"/>
    </location>
</feature>
<dbReference type="EMBL" id="MN528477">
    <property type="protein sequence ID" value="QWZ46694.1"/>
    <property type="molecule type" value="Genomic_DNA"/>
</dbReference>
<keyword evidence="16 19" id="KW-0496">Mitochondrion</keyword>
<keyword evidence="9 16" id="KW-0479">Metal-binding</keyword>
<dbReference type="PROSITE" id="PS50855">
    <property type="entry name" value="COX1"/>
    <property type="match status" value="1"/>
</dbReference>
<dbReference type="UniPathway" id="UPA00705"/>
<comment type="function">
    <text evidence="16">Component of the cytochrome c oxidase, the last enzyme in the mitochondrial electron transport chain which drives oxidative phosphorylation. The respiratory chain contains 3 multisubunit complexes succinate dehydrogenase (complex II, CII), ubiquinol-cytochrome c oxidoreductase (cytochrome b-c1 complex, complex III, CIII) and cytochrome c oxidase (complex IV, CIV), that cooperate to transfer electrons derived from NADH and succinate to molecular oxygen, creating an electrochemical gradient over the inner membrane that drives transmembrane transport and the ATP synthase. Cytochrome c oxidase is the component of the respiratory chain that catalyzes the reduction of oxygen to water. Electrons originating from reduced cytochrome c in the intermembrane space (IMS) are transferred via the dinuclear copper A center (CU(A)) of subunit 2 and heme A of subunit 1 to the active site in subunit 1, a binuclear center (BNC) formed by heme A3 and copper B (CU(B)). The BNC reduces molecular oxygen to 2 water molecules using 4 electrons from cytochrome c in the IMS and 4 protons from the mitochondrial matrix.</text>
</comment>
<feature type="transmembrane region" description="Helical" evidence="17">
    <location>
        <begin position="332"/>
        <end position="353"/>
    </location>
</feature>
<dbReference type="InterPro" id="IPR000883">
    <property type="entry name" value="Cyt_C_Oxase_1"/>
</dbReference>
<accession>A0A8F3FIG6</accession>
<evidence type="ECO:0000256" key="5">
    <source>
        <dbReference type="ARBA" id="ARBA00022448"/>
    </source>
</evidence>
<keyword evidence="15 16" id="KW-0472">Membrane</keyword>
<dbReference type="GO" id="GO:0005743">
    <property type="term" value="C:mitochondrial inner membrane"/>
    <property type="evidence" value="ECO:0007669"/>
    <property type="project" value="UniProtKB-SubCell"/>
</dbReference>
<evidence type="ECO:0000256" key="10">
    <source>
        <dbReference type="ARBA" id="ARBA00022967"/>
    </source>
</evidence>
<evidence type="ECO:0000256" key="13">
    <source>
        <dbReference type="ARBA" id="ARBA00023004"/>
    </source>
</evidence>
<comment type="catalytic activity">
    <reaction evidence="16">
        <text>4 Fe(II)-[cytochrome c] + O2 + 8 H(+)(in) = 4 Fe(III)-[cytochrome c] + 2 H2O + 4 H(+)(out)</text>
        <dbReference type="Rhea" id="RHEA:11436"/>
        <dbReference type="Rhea" id="RHEA-COMP:10350"/>
        <dbReference type="Rhea" id="RHEA-COMP:14399"/>
        <dbReference type="ChEBI" id="CHEBI:15377"/>
        <dbReference type="ChEBI" id="CHEBI:15378"/>
        <dbReference type="ChEBI" id="CHEBI:15379"/>
        <dbReference type="ChEBI" id="CHEBI:29033"/>
        <dbReference type="ChEBI" id="CHEBI:29034"/>
        <dbReference type="EC" id="7.1.1.9"/>
    </reaction>
</comment>
<dbReference type="SUPFAM" id="SSF81442">
    <property type="entry name" value="Cytochrome c oxidase subunit I-like"/>
    <property type="match status" value="1"/>
</dbReference>
<evidence type="ECO:0000259" key="18">
    <source>
        <dbReference type="PROSITE" id="PS50855"/>
    </source>
</evidence>
<dbReference type="AlphaFoldDB" id="A0A8F3FIG6"/>
<protein>
    <recommendedName>
        <fullName evidence="16">Cytochrome c oxidase subunit 1</fullName>
        <ecNumber evidence="16">7.1.1.9</ecNumber>
    </recommendedName>
</protein>
<keyword evidence="7 16" id="KW-0679">Respiratory chain</keyword>
<dbReference type="GO" id="GO:0020037">
    <property type="term" value="F:heme binding"/>
    <property type="evidence" value="ECO:0007669"/>
    <property type="project" value="InterPro"/>
</dbReference>
<dbReference type="Gene3D" id="1.20.210.10">
    <property type="entry name" value="Cytochrome c oxidase-like, subunit I domain"/>
    <property type="match status" value="1"/>
</dbReference>
<evidence type="ECO:0000313" key="19">
    <source>
        <dbReference type="EMBL" id="QWZ46694.1"/>
    </source>
</evidence>
<dbReference type="InterPro" id="IPR033944">
    <property type="entry name" value="Cyt_c_oxase_su1_dom"/>
</dbReference>
<dbReference type="CDD" id="cd01663">
    <property type="entry name" value="Cyt_c_Oxidase_I"/>
    <property type="match status" value="1"/>
</dbReference>
<dbReference type="GO" id="GO:0006123">
    <property type="term" value="P:mitochondrial electron transport, cytochrome c to oxygen"/>
    <property type="evidence" value="ECO:0007669"/>
    <property type="project" value="TreeGrafter"/>
</dbReference>
<geneLocation type="mitochondrion" evidence="19"/>
<dbReference type="PRINTS" id="PR01165">
    <property type="entry name" value="CYCOXIDASEI"/>
</dbReference>
<keyword evidence="8 16" id="KW-0812">Transmembrane</keyword>
<dbReference type="PROSITE" id="PS00077">
    <property type="entry name" value="COX1_CUB"/>
    <property type="match status" value="1"/>
</dbReference>
<keyword evidence="6 16" id="KW-0349">Heme</keyword>
<keyword evidence="12 17" id="KW-1133">Transmembrane helix</keyword>
<name>A0A8F3FIG6_9CHLO</name>
<feature type="transmembrane region" description="Helical" evidence="17">
    <location>
        <begin position="373"/>
        <end position="394"/>
    </location>
</feature>
<evidence type="ECO:0000256" key="16">
    <source>
        <dbReference type="RuleBase" id="RU000369"/>
    </source>
</evidence>
<keyword evidence="10" id="KW-1278">Translocase</keyword>
<feature type="transmembrane region" description="Helical" evidence="17">
    <location>
        <begin position="296"/>
        <end position="320"/>
    </location>
</feature>
<feature type="transmembrane region" description="Helical" evidence="17">
    <location>
        <begin position="444"/>
        <end position="466"/>
    </location>
</feature>
<dbReference type="PANTHER" id="PTHR10422">
    <property type="entry name" value="CYTOCHROME C OXIDASE SUBUNIT 1"/>
    <property type="match status" value="1"/>
</dbReference>
<dbReference type="PANTHER" id="PTHR10422:SF18">
    <property type="entry name" value="CYTOCHROME C OXIDASE SUBUNIT 1"/>
    <property type="match status" value="1"/>
</dbReference>
<reference evidence="19" key="1">
    <citation type="submission" date="2019-10" db="EMBL/GenBank/DDBJ databases">
        <title>Organelle genome evolution in the closest known relatives of Chlamydomonas reinhardtii.</title>
        <authorList>
            <person name="Smith D.R."/>
            <person name="Craig R.J."/>
        </authorList>
    </citation>
    <scope>NUCLEOTIDE SEQUENCE</scope>
    <source>
        <strain evidence="19">SAG 2485</strain>
    </source>
</reference>
<keyword evidence="5 16" id="KW-0813">Transport</keyword>
<dbReference type="InterPro" id="IPR023615">
    <property type="entry name" value="Cyt_c_Oxase_su1_BS"/>
</dbReference>
<evidence type="ECO:0000256" key="4">
    <source>
        <dbReference type="ARBA" id="ARBA00011164"/>
    </source>
</evidence>
<feature type="transmembrane region" description="Helical" evidence="17">
    <location>
        <begin position="261"/>
        <end position="284"/>
    </location>
</feature>
<evidence type="ECO:0000256" key="6">
    <source>
        <dbReference type="ARBA" id="ARBA00022617"/>
    </source>
</evidence>
<keyword evidence="13 16" id="KW-0408">Iron</keyword>
<comment type="similarity">
    <text evidence="3 16">Belongs to the heme-copper respiratory oxidase family.</text>
</comment>
<evidence type="ECO:0000256" key="11">
    <source>
        <dbReference type="ARBA" id="ARBA00022982"/>
    </source>
</evidence>
<evidence type="ECO:0000256" key="7">
    <source>
        <dbReference type="ARBA" id="ARBA00022660"/>
    </source>
</evidence>
<feature type="transmembrane region" description="Helical" evidence="17">
    <location>
        <begin position="228"/>
        <end position="249"/>
    </location>
</feature>
<feature type="transmembrane region" description="Helical" evidence="17">
    <location>
        <begin position="56"/>
        <end position="82"/>
    </location>
</feature>
<evidence type="ECO:0000256" key="3">
    <source>
        <dbReference type="ARBA" id="ARBA00009578"/>
    </source>
</evidence>
<feature type="transmembrane region" description="Helical" evidence="17">
    <location>
        <begin position="406"/>
        <end position="424"/>
    </location>
</feature>
<evidence type="ECO:0000256" key="12">
    <source>
        <dbReference type="ARBA" id="ARBA00022989"/>
    </source>
</evidence>
<feature type="transmembrane region" description="Helical" evidence="17">
    <location>
        <begin position="142"/>
        <end position="168"/>
    </location>
</feature>